<organism evidence="2">
    <name type="scientific">Siphoviridae sp. ctnks32</name>
    <dbReference type="NCBI Taxonomy" id="2826457"/>
    <lineage>
        <taxon>Viruses</taxon>
        <taxon>Duplodnaviria</taxon>
        <taxon>Heunggongvirae</taxon>
        <taxon>Uroviricota</taxon>
        <taxon>Caudoviricetes</taxon>
    </lineage>
</organism>
<reference evidence="2" key="1">
    <citation type="journal article" date="2021" name="Proc. Natl. Acad. Sci. U.S.A.">
        <title>A Catalog of Tens of Thousands of Viruses from Human Metagenomes Reveals Hidden Associations with Chronic Diseases.</title>
        <authorList>
            <person name="Tisza M.J."/>
            <person name="Buck C.B."/>
        </authorList>
    </citation>
    <scope>NUCLEOTIDE SEQUENCE</scope>
    <source>
        <strain evidence="2">Ctnks32</strain>
    </source>
</reference>
<dbReference type="Pfam" id="PF25559">
    <property type="entry name" value="DUF7931"/>
    <property type="match status" value="1"/>
</dbReference>
<dbReference type="InterPro" id="IPR057691">
    <property type="entry name" value="DUF7931"/>
</dbReference>
<protein>
    <recommendedName>
        <fullName evidence="1">DUF7931 domain-containing protein</fullName>
    </recommendedName>
</protein>
<name>A0A8S5N255_9CAUD</name>
<proteinExistence type="predicted"/>
<dbReference type="EMBL" id="BK015039">
    <property type="protein sequence ID" value="DAD88338.1"/>
    <property type="molecule type" value="Genomic_DNA"/>
</dbReference>
<accession>A0A8S5N255</accession>
<evidence type="ECO:0000313" key="2">
    <source>
        <dbReference type="EMBL" id="DAD88338.1"/>
    </source>
</evidence>
<evidence type="ECO:0000259" key="1">
    <source>
        <dbReference type="Pfam" id="PF25559"/>
    </source>
</evidence>
<feature type="domain" description="DUF7931" evidence="1">
    <location>
        <begin position="28"/>
        <end position="169"/>
    </location>
</feature>
<sequence>MSDINNYKTFVHSLSVNRQDLIFLNSNEDKAIVVLLELIQNAQQELRIFAGNLCNSIGDNSSYIIAISEFIERGGIIRILLNNYDSTYARNSNLFKRLAYYIAQGKDISVKETEAKPYRTSDIEKKEIHFTVVDNMAYRIETDIEKRTAECNFNSPQVARGIADFFDGLFNAEESKDIDIKGLFYDENR</sequence>